<gene>
    <name evidence="3" type="ORF">HPBE_LOCUS6572</name>
</gene>
<accession>A0A183FI82</accession>
<reference evidence="5" key="2">
    <citation type="submission" date="2019-09" db="UniProtKB">
        <authorList>
            <consortium name="WormBaseParasite"/>
        </authorList>
    </citation>
    <scope>IDENTIFICATION</scope>
</reference>
<dbReference type="SMART" id="SM00343">
    <property type="entry name" value="ZnF_C2HC"/>
    <property type="match status" value="2"/>
</dbReference>
<feature type="domain" description="CCHC-type" evidence="2">
    <location>
        <begin position="62"/>
        <end position="78"/>
    </location>
</feature>
<proteinExistence type="predicted"/>
<feature type="compositionally biased region" description="Polar residues" evidence="1">
    <location>
        <begin position="108"/>
        <end position="146"/>
    </location>
</feature>
<evidence type="ECO:0000313" key="3">
    <source>
        <dbReference type="EMBL" id="VDO68807.1"/>
    </source>
</evidence>
<organism evidence="4 5">
    <name type="scientific">Heligmosomoides polygyrus</name>
    <name type="common">Parasitic roundworm</name>
    <dbReference type="NCBI Taxonomy" id="6339"/>
    <lineage>
        <taxon>Eukaryota</taxon>
        <taxon>Metazoa</taxon>
        <taxon>Ecdysozoa</taxon>
        <taxon>Nematoda</taxon>
        <taxon>Chromadorea</taxon>
        <taxon>Rhabditida</taxon>
        <taxon>Rhabditina</taxon>
        <taxon>Rhabditomorpha</taxon>
        <taxon>Strongyloidea</taxon>
        <taxon>Heligmosomidae</taxon>
        <taxon>Heligmosomoides</taxon>
    </lineage>
</organism>
<protein>
    <submittedName>
        <fullName evidence="5">Nucleic-acid-binding protein from transposon X-element</fullName>
    </submittedName>
</protein>
<accession>A0A3P7Y7H3</accession>
<keyword evidence="4" id="KW-1185">Reference proteome</keyword>
<reference evidence="3 4" key="1">
    <citation type="submission" date="2018-11" db="EMBL/GenBank/DDBJ databases">
        <authorList>
            <consortium name="Pathogen Informatics"/>
        </authorList>
    </citation>
    <scope>NUCLEOTIDE SEQUENCE [LARGE SCALE GENOMIC DNA]</scope>
</reference>
<dbReference type="InterPro" id="IPR001878">
    <property type="entry name" value="Znf_CCHC"/>
</dbReference>
<dbReference type="OrthoDB" id="5877762at2759"/>
<dbReference type="WBParaSite" id="HPBE_0000657101-mRNA-1">
    <property type="protein sequence ID" value="HPBE_0000657101-mRNA-1"/>
    <property type="gene ID" value="HPBE_0000657101"/>
</dbReference>
<name>A0A183FI82_HELPZ</name>
<sequence>MDRHYSRKISLRNYKGLYEKGKRRLAVDQQCLYCRRSNHQTKECRTVRTAIDRRNALRGQPACWKCFALDHRSRDCTLRNCPECKGDHDITICTKDDVRKPQERGNRPENSQLLFPTQKTKTKPTEVSTSRSQSNCTVVDKNQPSATHEHKENTIASFSNVTEDRITKNSSFL</sequence>
<dbReference type="GO" id="GO:0008270">
    <property type="term" value="F:zinc ion binding"/>
    <property type="evidence" value="ECO:0007669"/>
    <property type="project" value="InterPro"/>
</dbReference>
<evidence type="ECO:0000313" key="5">
    <source>
        <dbReference type="WBParaSite" id="HPBE_0000657101-mRNA-1"/>
    </source>
</evidence>
<evidence type="ECO:0000313" key="4">
    <source>
        <dbReference type="Proteomes" id="UP000050761"/>
    </source>
</evidence>
<feature type="domain" description="CCHC-type" evidence="2">
    <location>
        <begin position="30"/>
        <end position="46"/>
    </location>
</feature>
<evidence type="ECO:0000256" key="1">
    <source>
        <dbReference type="SAM" id="MobiDB-lite"/>
    </source>
</evidence>
<dbReference type="EMBL" id="UZAH01025693">
    <property type="protein sequence ID" value="VDO68807.1"/>
    <property type="molecule type" value="Genomic_DNA"/>
</dbReference>
<dbReference type="GO" id="GO:0003676">
    <property type="term" value="F:nucleic acid binding"/>
    <property type="evidence" value="ECO:0007669"/>
    <property type="project" value="InterPro"/>
</dbReference>
<feature type="region of interest" description="Disordered" evidence="1">
    <location>
        <begin position="99"/>
        <end position="151"/>
    </location>
</feature>
<evidence type="ECO:0000259" key="2">
    <source>
        <dbReference type="SMART" id="SM00343"/>
    </source>
</evidence>
<dbReference type="Gene3D" id="4.10.60.10">
    <property type="entry name" value="Zinc finger, CCHC-type"/>
    <property type="match status" value="1"/>
</dbReference>
<dbReference type="AlphaFoldDB" id="A0A183FI82"/>
<dbReference type="Proteomes" id="UP000050761">
    <property type="component" value="Unassembled WGS sequence"/>
</dbReference>